<proteinExistence type="predicted"/>
<reference evidence="1 2" key="1">
    <citation type="journal article" date="2018" name="Mol. Plant">
        <title>The genome of Artemisia annua provides insight into the evolution of Asteraceae family and artemisinin biosynthesis.</title>
        <authorList>
            <person name="Shen Q."/>
            <person name="Zhang L."/>
            <person name="Liao Z."/>
            <person name="Wang S."/>
            <person name="Yan T."/>
            <person name="Shi P."/>
            <person name="Liu M."/>
            <person name="Fu X."/>
            <person name="Pan Q."/>
            <person name="Wang Y."/>
            <person name="Lv Z."/>
            <person name="Lu X."/>
            <person name="Zhang F."/>
            <person name="Jiang W."/>
            <person name="Ma Y."/>
            <person name="Chen M."/>
            <person name="Hao X."/>
            <person name="Li L."/>
            <person name="Tang Y."/>
            <person name="Lv G."/>
            <person name="Zhou Y."/>
            <person name="Sun X."/>
            <person name="Brodelius P.E."/>
            <person name="Rose J.K.C."/>
            <person name="Tang K."/>
        </authorList>
    </citation>
    <scope>NUCLEOTIDE SEQUENCE [LARGE SCALE GENOMIC DNA]</scope>
    <source>
        <strain evidence="2">cv. Huhao1</strain>
        <tissue evidence="1">Leaf</tissue>
    </source>
</reference>
<keyword evidence="1" id="KW-0548">Nucleotidyltransferase</keyword>
<dbReference type="GO" id="GO:0003964">
    <property type="term" value="F:RNA-directed DNA polymerase activity"/>
    <property type="evidence" value="ECO:0007669"/>
    <property type="project" value="UniProtKB-KW"/>
</dbReference>
<keyword evidence="1" id="KW-0695">RNA-directed DNA polymerase</keyword>
<gene>
    <name evidence="1" type="ORF">CTI12_AA506070</name>
</gene>
<keyword evidence="2" id="KW-1185">Reference proteome</keyword>
<evidence type="ECO:0000313" key="1">
    <source>
        <dbReference type="EMBL" id="PWA46901.1"/>
    </source>
</evidence>
<protein>
    <submittedName>
        <fullName evidence="1">LINE-1 reverse transcriptase isogeny</fullName>
    </submittedName>
</protein>
<dbReference type="OrthoDB" id="1932527at2759"/>
<accession>A0A2U1LD46</accession>
<evidence type="ECO:0000313" key="2">
    <source>
        <dbReference type="Proteomes" id="UP000245207"/>
    </source>
</evidence>
<keyword evidence="1" id="KW-0808">Transferase</keyword>
<sequence>MRQIPCGEIWVGTCLTSAYISVLINGSPSKEFNMQKAYVKGPSFFPFISPRVEELLISILKACNKCFYKGISLANSGANISLLQYADYALFFDRFEKNESHIVQRAETRETTEAGLVRRLLRNRGRIDTANSLTVGFLRNLKRRLKTHRSTISPEGSFIGASRKEI</sequence>
<name>A0A2U1LD46_ARTAN</name>
<dbReference type="AlphaFoldDB" id="A0A2U1LD46"/>
<organism evidence="1 2">
    <name type="scientific">Artemisia annua</name>
    <name type="common">Sweet wormwood</name>
    <dbReference type="NCBI Taxonomy" id="35608"/>
    <lineage>
        <taxon>Eukaryota</taxon>
        <taxon>Viridiplantae</taxon>
        <taxon>Streptophyta</taxon>
        <taxon>Embryophyta</taxon>
        <taxon>Tracheophyta</taxon>
        <taxon>Spermatophyta</taxon>
        <taxon>Magnoliopsida</taxon>
        <taxon>eudicotyledons</taxon>
        <taxon>Gunneridae</taxon>
        <taxon>Pentapetalae</taxon>
        <taxon>asterids</taxon>
        <taxon>campanulids</taxon>
        <taxon>Asterales</taxon>
        <taxon>Asteraceae</taxon>
        <taxon>Asteroideae</taxon>
        <taxon>Anthemideae</taxon>
        <taxon>Artemisiinae</taxon>
        <taxon>Artemisia</taxon>
    </lineage>
</organism>
<dbReference type="Proteomes" id="UP000245207">
    <property type="component" value="Unassembled WGS sequence"/>
</dbReference>
<comment type="caution">
    <text evidence="1">The sequence shown here is derived from an EMBL/GenBank/DDBJ whole genome shotgun (WGS) entry which is preliminary data.</text>
</comment>
<dbReference type="EMBL" id="PKPP01010055">
    <property type="protein sequence ID" value="PWA46901.1"/>
    <property type="molecule type" value="Genomic_DNA"/>
</dbReference>